<comment type="similarity">
    <text evidence="2 11">Belongs to the acid sphingomyelinase family.</text>
</comment>
<dbReference type="GO" id="GO:0016798">
    <property type="term" value="F:hydrolase activity, acting on glycosyl bonds"/>
    <property type="evidence" value="ECO:0007669"/>
    <property type="project" value="UniProtKB-KW"/>
</dbReference>
<feature type="disulfide bond" evidence="13">
    <location>
        <begin position="198"/>
        <end position="203"/>
    </location>
</feature>
<keyword evidence="5" id="KW-0732">Signal</keyword>
<dbReference type="CDD" id="cd00842">
    <property type="entry name" value="MPP_ASMase"/>
    <property type="match status" value="1"/>
</dbReference>
<feature type="binding site" evidence="12">
    <location>
        <position position="443"/>
    </location>
    <ligand>
        <name>Zn(2+)</name>
        <dbReference type="ChEBI" id="CHEBI:29105"/>
        <label>2</label>
    </ligand>
</feature>
<dbReference type="GO" id="GO:0006685">
    <property type="term" value="P:sphingomyelin catabolic process"/>
    <property type="evidence" value="ECO:0007669"/>
    <property type="project" value="UniProtKB-UniRule"/>
</dbReference>
<sequence>MRTRALLRRFEAKMRSIAGALLIGAVLAAPSVALSRSASAGALARFVALTSSTAPGLGNETMTCEECEAVIAEVANAIQSKDAYDVVQAVAELVCIEGKGGFGYSCGNPWACNDLCRGITSLFTPEILFIAAHAALDPERDCTALGLCNASALAEAPILRAAPSFPSAPREAGTTIKVMQITDLHWDPNYTMGARTDCGEPDCCRGVQGMATGSETACGYWGDHAGDTPTVMVDSMLAFASGLNPDFVMLTGDYPPHMVWNVTAEAVVDVSLAFSAKVKAAFGGTPVFGIAGNHEGAPINQFRLELDGEGSKRLFAPLADQWGGFGWLDASAQSQLARGGYYTTLVPGVKTTDGRPLRLVALHPAYHMKSNFYTLLDQSLDVANETSWMQATIEQAAADGEVVWIMTHHPTNDGDYSDEFMEGFFAPLVAKYRSTVRHVFSGHTHKSMTQLLWANATNSSVLEPAVINYIAAAPTPYGGVNPTFRMYEVELDTMEVVDYVDYTVDLRAQGLLQQMTEQPAAEWRASKPARQAFNMTALQPRDWHVMAERMRHDDALFRTWEVSYHTNNTEASNFSPKERLVRVCDIIGGTKRLNKACMEGRFNTSLPAGSA</sequence>
<evidence type="ECO:0000313" key="16">
    <source>
        <dbReference type="Proteomes" id="UP000324907"/>
    </source>
</evidence>
<dbReference type="Pfam" id="PF00149">
    <property type="entry name" value="Metallophos"/>
    <property type="match status" value="1"/>
</dbReference>
<evidence type="ECO:0000256" key="1">
    <source>
        <dbReference type="ARBA" id="ARBA00004613"/>
    </source>
</evidence>
<reference evidence="15 16" key="1">
    <citation type="submission" date="2019-07" db="EMBL/GenBank/DDBJ databases">
        <title>Genomes of Cafeteria roenbergensis.</title>
        <authorList>
            <person name="Fischer M.G."/>
            <person name="Hackl T."/>
            <person name="Roman M."/>
        </authorList>
    </citation>
    <scope>NUCLEOTIDE SEQUENCE [LARGE SCALE GENOMIC DNA]</scope>
    <source>
        <strain evidence="15 16">RCC970-E3</strain>
    </source>
</reference>
<dbReference type="Gene3D" id="1.10.225.10">
    <property type="entry name" value="Saposin-like"/>
    <property type="match status" value="1"/>
</dbReference>
<dbReference type="InterPro" id="IPR004843">
    <property type="entry name" value="Calcineurin-like_PHP"/>
</dbReference>
<feature type="domain" description="Saposin B-type" evidence="14">
    <location>
        <begin position="60"/>
        <end position="152"/>
    </location>
</feature>
<evidence type="ECO:0000256" key="7">
    <source>
        <dbReference type="ARBA" id="ARBA00022833"/>
    </source>
</evidence>
<dbReference type="SUPFAM" id="SSF47862">
    <property type="entry name" value="Saposin"/>
    <property type="match status" value="1"/>
</dbReference>
<dbReference type="SUPFAM" id="SSF56300">
    <property type="entry name" value="Metallo-dependent phosphatases"/>
    <property type="match status" value="1"/>
</dbReference>
<proteinExistence type="inferred from homology"/>
<keyword evidence="10 11" id="KW-0326">Glycosidase</keyword>
<feature type="binding site" evidence="12">
    <location>
        <position position="408"/>
    </location>
    <ligand>
        <name>Zn(2+)</name>
        <dbReference type="ChEBI" id="CHEBI:29105"/>
        <label>2</label>
    </ligand>
</feature>
<evidence type="ECO:0000256" key="5">
    <source>
        <dbReference type="ARBA" id="ARBA00022729"/>
    </source>
</evidence>
<dbReference type="InterPro" id="IPR041805">
    <property type="entry name" value="ASMase/PPN1_MPP"/>
</dbReference>
<dbReference type="EMBL" id="VLTL01000034">
    <property type="protein sequence ID" value="KAA0167332.1"/>
    <property type="molecule type" value="Genomic_DNA"/>
</dbReference>
<evidence type="ECO:0000256" key="13">
    <source>
        <dbReference type="PIRSR" id="PIRSR000948-2"/>
    </source>
</evidence>
<gene>
    <name evidence="15" type="ORF">FNF28_02864</name>
</gene>
<feature type="disulfide bond" evidence="13">
    <location>
        <begin position="67"/>
        <end position="142"/>
    </location>
</feature>
<evidence type="ECO:0000256" key="6">
    <source>
        <dbReference type="ARBA" id="ARBA00022801"/>
    </source>
</evidence>
<evidence type="ECO:0000256" key="2">
    <source>
        <dbReference type="ARBA" id="ARBA00008234"/>
    </source>
</evidence>
<evidence type="ECO:0000259" key="14">
    <source>
        <dbReference type="PROSITE" id="PS50015"/>
    </source>
</evidence>
<feature type="binding site" evidence="12">
    <location>
        <position position="183"/>
    </location>
    <ligand>
        <name>Zn(2+)</name>
        <dbReference type="ChEBI" id="CHEBI:29105"/>
        <label>1</label>
    </ligand>
</feature>
<dbReference type="GO" id="GO:0005615">
    <property type="term" value="C:extracellular space"/>
    <property type="evidence" value="ECO:0007669"/>
    <property type="project" value="TreeGrafter"/>
</dbReference>
<dbReference type="PROSITE" id="PS50015">
    <property type="entry name" value="SAP_B"/>
    <property type="match status" value="1"/>
</dbReference>
<dbReference type="GO" id="GO:0004767">
    <property type="term" value="F:sphingomyelin phosphodiesterase activity"/>
    <property type="evidence" value="ECO:0007669"/>
    <property type="project" value="UniProtKB-UniRule"/>
</dbReference>
<keyword evidence="6 11" id="KW-0378">Hydrolase</keyword>
<evidence type="ECO:0000256" key="10">
    <source>
        <dbReference type="ARBA" id="ARBA00023295"/>
    </source>
</evidence>
<dbReference type="GO" id="GO:0016020">
    <property type="term" value="C:membrane"/>
    <property type="evidence" value="ECO:0007669"/>
    <property type="project" value="GOC"/>
</dbReference>
<dbReference type="PANTHER" id="PTHR10340:SF34">
    <property type="entry name" value="SPHINGOMYELIN PHOSPHODIESTERASE"/>
    <property type="match status" value="1"/>
</dbReference>
<keyword evidence="8 13" id="KW-1015">Disulfide bond</keyword>
<keyword evidence="9" id="KW-0325">Glycoprotein</keyword>
<evidence type="ECO:0000256" key="9">
    <source>
        <dbReference type="ARBA" id="ARBA00023180"/>
    </source>
</evidence>
<evidence type="ECO:0000256" key="4">
    <source>
        <dbReference type="ARBA" id="ARBA00022723"/>
    </source>
</evidence>
<comment type="function">
    <text evidence="11">Converts sphingomyelin to ceramide.</text>
</comment>
<feature type="binding site" evidence="12">
    <location>
        <position position="253"/>
    </location>
    <ligand>
        <name>Zn(2+)</name>
        <dbReference type="ChEBI" id="CHEBI:29105"/>
        <label>1</label>
    </ligand>
</feature>
<dbReference type="GO" id="GO:0046872">
    <property type="term" value="F:metal ion binding"/>
    <property type="evidence" value="ECO:0007669"/>
    <property type="project" value="UniProtKB-KW"/>
</dbReference>
<dbReference type="AlphaFoldDB" id="A0A5A8DPM0"/>
<dbReference type="Proteomes" id="UP000324907">
    <property type="component" value="Unassembled WGS sequence"/>
</dbReference>
<dbReference type="InterPro" id="IPR008139">
    <property type="entry name" value="SaposinB_dom"/>
</dbReference>
<comment type="subcellular location">
    <subcellularLocation>
        <location evidence="1">Secreted</location>
    </subcellularLocation>
</comment>
<keyword evidence="7 12" id="KW-0862">Zinc</keyword>
<keyword evidence="4 12" id="KW-0479">Metal-binding</keyword>
<feature type="disulfide bond" evidence="13">
    <location>
        <begin position="64"/>
        <end position="148"/>
    </location>
</feature>
<evidence type="ECO:0000256" key="8">
    <source>
        <dbReference type="ARBA" id="ARBA00023157"/>
    </source>
</evidence>
<evidence type="ECO:0000256" key="11">
    <source>
        <dbReference type="PIRNR" id="PIRNR000948"/>
    </source>
</evidence>
<dbReference type="InterPro" id="IPR029052">
    <property type="entry name" value="Metallo-depent_PP-like"/>
</dbReference>
<protein>
    <recommendedName>
        <fullName evidence="11">Sphingomyelin phosphodiesterase</fullName>
    </recommendedName>
</protein>
<keyword evidence="3" id="KW-0964">Secreted</keyword>
<comment type="cofactor">
    <cofactor evidence="12">
        <name>Zn(2+)</name>
        <dbReference type="ChEBI" id="CHEBI:29105"/>
    </cofactor>
    <text evidence="12">Binds 2 Zn(2+) ions per subunit.</text>
</comment>
<feature type="binding site" evidence="12">
    <location>
        <position position="445"/>
    </location>
    <ligand>
        <name>Zn(2+)</name>
        <dbReference type="ChEBI" id="CHEBI:29105"/>
        <label>1</label>
    </ligand>
</feature>
<dbReference type="PIRSF" id="PIRSF000948">
    <property type="entry name" value="Sphingomy_PDE"/>
    <property type="match status" value="1"/>
</dbReference>
<evidence type="ECO:0000256" key="3">
    <source>
        <dbReference type="ARBA" id="ARBA00022525"/>
    </source>
</evidence>
<dbReference type="InterPro" id="IPR011001">
    <property type="entry name" value="Saposin-like"/>
</dbReference>
<accession>A0A5A8DPM0</accession>
<feature type="binding site" evidence="12">
    <location>
        <position position="293"/>
    </location>
    <ligand>
        <name>Zn(2+)</name>
        <dbReference type="ChEBI" id="CHEBI:29105"/>
        <label>2</label>
    </ligand>
</feature>
<feature type="disulfide bond" evidence="13">
    <location>
        <begin position="95"/>
        <end position="116"/>
    </location>
</feature>
<evidence type="ECO:0000256" key="12">
    <source>
        <dbReference type="PIRSR" id="PIRSR000948-1"/>
    </source>
</evidence>
<name>A0A5A8DPM0_CAFRO</name>
<organism evidence="15 16">
    <name type="scientific">Cafeteria roenbergensis</name>
    <name type="common">Marine flagellate</name>
    <dbReference type="NCBI Taxonomy" id="33653"/>
    <lineage>
        <taxon>Eukaryota</taxon>
        <taxon>Sar</taxon>
        <taxon>Stramenopiles</taxon>
        <taxon>Bigyra</taxon>
        <taxon>Opalozoa</taxon>
        <taxon>Bicosoecida</taxon>
        <taxon>Cafeteriaceae</taxon>
        <taxon>Cafeteria</taxon>
    </lineage>
</organism>
<evidence type="ECO:0000313" key="15">
    <source>
        <dbReference type="EMBL" id="KAA0167332.1"/>
    </source>
</evidence>
<feature type="binding site" evidence="12">
    <location>
        <position position="253"/>
    </location>
    <ligand>
        <name>Zn(2+)</name>
        <dbReference type="ChEBI" id="CHEBI:29105"/>
        <label>2</label>
    </ligand>
</feature>
<feature type="binding site" evidence="12">
    <location>
        <position position="185"/>
    </location>
    <ligand>
        <name>Zn(2+)</name>
        <dbReference type="ChEBI" id="CHEBI:29105"/>
        <label>1</label>
    </ligand>
</feature>
<comment type="caution">
    <text evidence="15">The sequence shown here is derived from an EMBL/GenBank/DDBJ whole genome shotgun (WGS) entry which is preliminary data.</text>
</comment>
<dbReference type="InterPro" id="IPR011160">
    <property type="entry name" value="Sphingomy_PDE"/>
</dbReference>
<dbReference type="Gene3D" id="3.60.21.10">
    <property type="match status" value="1"/>
</dbReference>
<dbReference type="PANTHER" id="PTHR10340">
    <property type="entry name" value="SPHINGOMYELIN PHOSPHODIESTERASE"/>
    <property type="match status" value="1"/>
</dbReference>